<dbReference type="Pfam" id="PF21762">
    <property type="entry name" value="DEDDh_C"/>
    <property type="match status" value="1"/>
</dbReference>
<reference evidence="3" key="1">
    <citation type="submission" date="2013-07" db="EMBL/GenBank/DDBJ databases">
        <title>The Genome Sequence of Cryptococcus bestiolae CBS10118.</title>
        <authorList>
            <consortium name="The Broad Institute Genome Sequencing Platform"/>
            <person name="Cuomo C."/>
            <person name="Litvintseva A."/>
            <person name="Chen Y."/>
            <person name="Heitman J."/>
            <person name="Sun S."/>
            <person name="Springer D."/>
            <person name="Dromer F."/>
            <person name="Young S.K."/>
            <person name="Zeng Q."/>
            <person name="Gargeya S."/>
            <person name="Fitzgerald M."/>
            <person name="Abouelleil A."/>
            <person name="Alvarado L."/>
            <person name="Berlin A.M."/>
            <person name="Chapman S.B."/>
            <person name="Dewar J."/>
            <person name="Goldberg J."/>
            <person name="Griggs A."/>
            <person name="Gujja S."/>
            <person name="Hansen M."/>
            <person name="Howarth C."/>
            <person name="Imamovic A."/>
            <person name="Larimer J."/>
            <person name="McCowan C."/>
            <person name="Murphy C."/>
            <person name="Pearson M."/>
            <person name="Priest M."/>
            <person name="Roberts A."/>
            <person name="Saif S."/>
            <person name="Shea T."/>
            <person name="Sykes S."/>
            <person name="Wortman J."/>
            <person name="Nusbaum C."/>
            <person name="Birren B."/>
        </authorList>
    </citation>
    <scope>NUCLEOTIDE SEQUENCE [LARGE SCALE GENOMIC DNA]</scope>
    <source>
        <strain evidence="3">CBS 10118</strain>
    </source>
</reference>
<evidence type="ECO:0000259" key="2">
    <source>
        <dbReference type="Pfam" id="PF21762"/>
    </source>
</evidence>
<dbReference type="PANTHER" id="PTHR28083">
    <property type="entry name" value="GOOD FOR FULL DBP5 ACTIVITY PROTEIN 2"/>
    <property type="match status" value="1"/>
</dbReference>
<feature type="region of interest" description="Disordered" evidence="1">
    <location>
        <begin position="214"/>
        <end position="317"/>
    </location>
</feature>
<dbReference type="STRING" id="1296100.A0A1B9G5Z6"/>
<organism evidence="3">
    <name type="scientific">Kwoniella bestiolae CBS 10118</name>
    <dbReference type="NCBI Taxonomy" id="1296100"/>
    <lineage>
        <taxon>Eukaryota</taxon>
        <taxon>Fungi</taxon>
        <taxon>Dikarya</taxon>
        <taxon>Basidiomycota</taxon>
        <taxon>Agaricomycotina</taxon>
        <taxon>Tremellomycetes</taxon>
        <taxon>Tremellales</taxon>
        <taxon>Cryptococcaceae</taxon>
        <taxon>Kwoniella</taxon>
    </lineage>
</organism>
<name>A0A1B9G5Z6_9TREE</name>
<dbReference type="OrthoDB" id="5953249at2759"/>
<accession>A0A1B9G5Z6</accession>
<feature type="region of interest" description="Disordered" evidence="1">
    <location>
        <begin position="346"/>
        <end position="371"/>
    </location>
</feature>
<dbReference type="InterPro" id="IPR048519">
    <property type="entry name" value="Gfd2/YDR514C-like_C"/>
</dbReference>
<protein>
    <recommendedName>
        <fullName evidence="2">Gfd2/YDR514C-like C-terminal domain-containing protein</fullName>
    </recommendedName>
</protein>
<dbReference type="VEuPathDB" id="FungiDB:I302_04139"/>
<dbReference type="PANTHER" id="PTHR28083:SF1">
    <property type="entry name" value="GOOD FOR FULL DBP5 ACTIVITY PROTEIN 2"/>
    <property type="match status" value="1"/>
</dbReference>
<dbReference type="AlphaFoldDB" id="A0A1B9G5Z6"/>
<proteinExistence type="predicted"/>
<feature type="compositionally biased region" description="Low complexity" evidence="1">
    <location>
        <begin position="305"/>
        <end position="316"/>
    </location>
</feature>
<dbReference type="GO" id="GO:0005634">
    <property type="term" value="C:nucleus"/>
    <property type="evidence" value="ECO:0007669"/>
    <property type="project" value="TreeGrafter"/>
</dbReference>
<feature type="domain" description="Gfd2/YDR514C-like C-terminal" evidence="2">
    <location>
        <begin position="378"/>
        <end position="601"/>
    </location>
</feature>
<feature type="compositionally biased region" description="Acidic residues" evidence="1">
    <location>
        <begin position="357"/>
        <end position="366"/>
    </location>
</feature>
<evidence type="ECO:0000313" key="3">
    <source>
        <dbReference type="EMBL" id="OCF26454.1"/>
    </source>
</evidence>
<gene>
    <name evidence="3" type="ORF">I302_04139</name>
</gene>
<evidence type="ECO:0000256" key="1">
    <source>
        <dbReference type="SAM" id="MobiDB-lite"/>
    </source>
</evidence>
<reference evidence="3" key="2">
    <citation type="submission" date="2014-01" db="EMBL/GenBank/DDBJ databases">
        <title>Evolution of pathogenesis and genome organization in the Tremellales.</title>
        <authorList>
            <person name="Cuomo C."/>
            <person name="Litvintseva A."/>
            <person name="Heitman J."/>
            <person name="Chen Y."/>
            <person name="Sun S."/>
            <person name="Springer D."/>
            <person name="Dromer F."/>
            <person name="Young S."/>
            <person name="Zeng Q."/>
            <person name="Chapman S."/>
            <person name="Gujja S."/>
            <person name="Saif S."/>
            <person name="Birren B."/>
        </authorList>
    </citation>
    <scope>NUCLEOTIDE SEQUENCE</scope>
    <source>
        <strain evidence="3">CBS 10118</strain>
    </source>
</reference>
<sequence>MSIDTETVERPAQPTKPLSKEGLEFVKDGYFKHSDIVFRYIDKLSPSHAQAMGALINGYALCQPDHPLRTPGDGGLTLYIGTDEYGKPRLLWKIKQLQYLQYYIHEMRLTTPSWRKYHAKRAELLAEENGEEKAAKLEMPSLEEGKDDWVPLPSYPCRASDMVTIVPIKIGSSGFLKELSKKVGKDGRTVDRYRRQGIPVPEFDPHRYEALKDNFTEGPGLRKGPERSVKSAAARQEVADGTGWGGFPLNDGNEKSAMTNVGESPERLLTSDAEKQKSPTTEPAPPNNYVVFDVGAPIPPTRDAISPSPSISSGSSTPFNDTGASYHFHCQQAFILAISGGLLASLPDSQRPRPTSVEEEEEDEGSTDIPPEIGRSLFIALSVTRWEKDPSITLEIGYSAIWWEKIPEELKGPKQKEEGMDYEEMRDMGHFIVQDHLLDKKNGESQPDLRDSYLFGDSLPVEVHKIRMTLKQKIKDLSKKAGNGPIYIVSHVSDGDSLDFKDIGLDVSLTDSDLQPDGWEVPPYMCAAGCGSVFIINTASLFGSIENVLPVSVGSHQYAGRTKRSLEETALTIFGSDPTRRPEKCGNAGNDAFYTLAIFIEIMTGLTLPELRADYSMNCLPSSGNKTVDVDGVGVEEEEEVKVVRTVPLTSLSDLGLQEVDDAEIMTRQGEESAEDGVEDHYDMGGNEDNDDYLEDEMITGIYHEDEDGNLHELSD</sequence>
<dbReference type="InterPro" id="IPR040151">
    <property type="entry name" value="Gfd2/YDR514C-like"/>
</dbReference>
<dbReference type="EMBL" id="KI894020">
    <property type="protein sequence ID" value="OCF26454.1"/>
    <property type="molecule type" value="Genomic_DNA"/>
</dbReference>
<feature type="region of interest" description="Disordered" evidence="1">
    <location>
        <begin position="669"/>
        <end position="692"/>
    </location>
</feature>